<gene>
    <name evidence="2" type="ORF">GCM10010405_06120</name>
</gene>
<protein>
    <submittedName>
        <fullName evidence="2">Uncharacterized protein</fullName>
    </submittedName>
</protein>
<accession>A0ABP5WG18</accession>
<comment type="caution">
    <text evidence="2">The sequence shown here is derived from an EMBL/GenBank/DDBJ whole genome shotgun (WGS) entry which is preliminary data.</text>
</comment>
<dbReference type="RefSeq" id="WP_344320461.1">
    <property type="nucleotide sequence ID" value="NZ_BAAASZ010000006.1"/>
</dbReference>
<evidence type="ECO:0000313" key="2">
    <source>
        <dbReference type="EMBL" id="GAA2426387.1"/>
    </source>
</evidence>
<evidence type="ECO:0000313" key="3">
    <source>
        <dbReference type="Proteomes" id="UP001501638"/>
    </source>
</evidence>
<evidence type="ECO:0000256" key="1">
    <source>
        <dbReference type="SAM" id="MobiDB-lite"/>
    </source>
</evidence>
<dbReference type="EMBL" id="BAAASZ010000006">
    <property type="protein sequence ID" value="GAA2426387.1"/>
    <property type="molecule type" value="Genomic_DNA"/>
</dbReference>
<reference evidence="3" key="1">
    <citation type="journal article" date="2019" name="Int. J. Syst. Evol. Microbiol.">
        <title>The Global Catalogue of Microorganisms (GCM) 10K type strain sequencing project: providing services to taxonomists for standard genome sequencing and annotation.</title>
        <authorList>
            <consortium name="The Broad Institute Genomics Platform"/>
            <consortium name="The Broad Institute Genome Sequencing Center for Infectious Disease"/>
            <person name="Wu L."/>
            <person name="Ma J."/>
        </authorList>
    </citation>
    <scope>NUCLEOTIDE SEQUENCE [LARGE SCALE GENOMIC DNA]</scope>
    <source>
        <strain evidence="3">JCM 6305</strain>
    </source>
</reference>
<sequence>MSPDVSPVEVSRDPRTGLSTPGPRATAPAVRTEELAAFADSETALPEAPHDGTPRGVPRRVNGVLEGVGEGCRA</sequence>
<feature type="region of interest" description="Disordered" evidence="1">
    <location>
        <begin position="1"/>
        <end position="74"/>
    </location>
</feature>
<name>A0ABP5WG18_9ACTN</name>
<proteinExistence type="predicted"/>
<dbReference type="Proteomes" id="UP001501638">
    <property type="component" value="Unassembled WGS sequence"/>
</dbReference>
<organism evidence="2 3">
    <name type="scientific">Streptomyces macrosporus</name>
    <dbReference type="NCBI Taxonomy" id="44032"/>
    <lineage>
        <taxon>Bacteria</taxon>
        <taxon>Bacillati</taxon>
        <taxon>Actinomycetota</taxon>
        <taxon>Actinomycetes</taxon>
        <taxon>Kitasatosporales</taxon>
        <taxon>Streptomycetaceae</taxon>
        <taxon>Streptomyces</taxon>
    </lineage>
</organism>
<keyword evidence="3" id="KW-1185">Reference proteome</keyword>